<protein>
    <submittedName>
        <fullName evidence="1">Uncharacterized protein</fullName>
    </submittedName>
</protein>
<organism evidence="1 2">
    <name type="scientific">Neisseria elongata subsp. nitroreducens</name>
    <dbReference type="NCBI Taxonomy" id="90367"/>
    <lineage>
        <taxon>Bacteria</taxon>
        <taxon>Pseudomonadati</taxon>
        <taxon>Pseudomonadota</taxon>
        <taxon>Betaproteobacteria</taxon>
        <taxon>Neisseriales</taxon>
        <taxon>Neisseriaceae</taxon>
        <taxon>Neisseria</taxon>
    </lineage>
</organism>
<sequence>MENPKTAANPNVADADAWRSLAYMLMEQLLLSDEYKHGLLDFEEGLPQSLEYTCSEVTRRPESLQAARQAYRELLEWSVRWMPY</sequence>
<comment type="caution">
    <text evidence="1">The sequence shown here is derived from an EMBL/GenBank/DDBJ whole genome shotgun (WGS) entry which is preliminary data.</text>
</comment>
<proteinExistence type="predicted"/>
<dbReference type="AlphaFoldDB" id="A0A9X0ZS94"/>
<reference evidence="1" key="1">
    <citation type="submission" date="2021-04" db="EMBL/GenBank/DDBJ databases">
        <title>Genomic characterization of endocarditis-associated Neisseria elongata subsp. nitroreducens.</title>
        <authorList>
            <person name="Schorner M."/>
            <person name="Passarelli-Araujo H."/>
            <person name="Scheffer M."/>
            <person name="Barazzetti F."/>
            <person name="Martins J."/>
            <person name="Machado H."/>
            <person name="Palmeiro J."/>
            <person name="Bazzo M."/>
        </authorList>
    </citation>
    <scope>NUCLEOTIDE SEQUENCE</scope>
    <source>
        <strain evidence="1">Nel_M001</strain>
    </source>
</reference>
<accession>A0A9X0ZS94</accession>
<dbReference type="Proteomes" id="UP000708805">
    <property type="component" value="Unassembled WGS sequence"/>
</dbReference>
<evidence type="ECO:0000313" key="1">
    <source>
        <dbReference type="EMBL" id="MBS9340060.1"/>
    </source>
</evidence>
<evidence type="ECO:0000313" key="2">
    <source>
        <dbReference type="Proteomes" id="UP000708805"/>
    </source>
</evidence>
<dbReference type="EMBL" id="JAGJWT010000002">
    <property type="protein sequence ID" value="MBS9340060.1"/>
    <property type="molecule type" value="Genomic_DNA"/>
</dbReference>
<dbReference type="RefSeq" id="WP_214037495.1">
    <property type="nucleotide sequence ID" value="NZ_JAGJWT010000002.1"/>
</dbReference>
<name>A0A9X0ZS94_NEIEL</name>
<gene>
    <name evidence="1" type="ORF">J8641_04350</name>
</gene>